<evidence type="ECO:0000313" key="9">
    <source>
        <dbReference type="Proteomes" id="UP000183639"/>
    </source>
</evidence>
<gene>
    <name evidence="5" type="primary">xpt</name>
    <name evidence="8" type="ORF">SAMN04487861_10294</name>
</gene>
<dbReference type="InterPro" id="IPR029057">
    <property type="entry name" value="PRTase-like"/>
</dbReference>
<protein>
    <recommendedName>
        <fullName evidence="5 6">Xanthine phosphoribosyltransferase</fullName>
        <shortName evidence="5">XPRTase</shortName>
        <ecNumber evidence="5 6">2.4.2.22</ecNumber>
    </recommendedName>
</protein>
<dbReference type="GO" id="GO:0006166">
    <property type="term" value="P:purine ribonucleoside salvage"/>
    <property type="evidence" value="ECO:0007669"/>
    <property type="project" value="UniProtKB-KW"/>
</dbReference>
<keyword evidence="3 5" id="KW-0808">Transferase</keyword>
<proteinExistence type="inferred from homology"/>
<evidence type="ECO:0000256" key="2">
    <source>
        <dbReference type="ARBA" id="ARBA00022676"/>
    </source>
</evidence>
<feature type="binding site" evidence="5">
    <location>
        <position position="20"/>
    </location>
    <ligand>
        <name>xanthine</name>
        <dbReference type="ChEBI" id="CHEBI:17712"/>
    </ligand>
</feature>
<keyword evidence="4 5" id="KW-0660">Purine salvage</keyword>
<dbReference type="RefSeq" id="WP_075441819.1">
    <property type="nucleotide sequence ID" value="NZ_FOQK01000002.1"/>
</dbReference>
<dbReference type="CDD" id="cd06223">
    <property type="entry name" value="PRTases_typeI"/>
    <property type="match status" value="1"/>
</dbReference>
<dbReference type="SUPFAM" id="SSF53271">
    <property type="entry name" value="PRTase-like"/>
    <property type="match status" value="1"/>
</dbReference>
<comment type="subcellular location">
    <subcellularLocation>
        <location evidence="5">Cytoplasm</location>
    </subcellularLocation>
</comment>
<dbReference type="OrthoDB" id="9790678at2"/>
<evidence type="ECO:0000256" key="3">
    <source>
        <dbReference type="ARBA" id="ARBA00022679"/>
    </source>
</evidence>
<accession>A0A1I3C1V2</accession>
<evidence type="ECO:0000259" key="7">
    <source>
        <dbReference type="Pfam" id="PF00156"/>
    </source>
</evidence>
<dbReference type="InterPro" id="IPR050118">
    <property type="entry name" value="Pur/Pyrimidine_PRTase"/>
</dbReference>
<sequence>MELLERKIQEEGIALPGNVLKVDSFLNHQIDPELSLAMGREFARLFRDAGIDRVLTVEASGIAIGVMAAMELGVPLVFARKKKSVLMHEPVYKHEVYSFTKKETSEIIVLQKYLPAGENVLVIDDFLANGEAALGLASIVEEAGSKVAGIGIAIEKAFQRGHQRIIDKGYHLEALASIASLDDGKITFVEK</sequence>
<feature type="binding site" evidence="5">
    <location>
        <begin position="128"/>
        <end position="132"/>
    </location>
    <ligand>
        <name>5-phospho-alpha-D-ribose 1-diphosphate</name>
        <dbReference type="ChEBI" id="CHEBI:58017"/>
    </ligand>
</feature>
<dbReference type="EC" id="2.4.2.22" evidence="5 6"/>
<keyword evidence="1 5" id="KW-0963">Cytoplasm</keyword>
<dbReference type="PANTHER" id="PTHR43864:SF1">
    <property type="entry name" value="XANTHINE PHOSPHORIBOSYLTRANSFERASE"/>
    <property type="match status" value="1"/>
</dbReference>
<evidence type="ECO:0000256" key="5">
    <source>
        <dbReference type="HAMAP-Rule" id="MF_01184"/>
    </source>
</evidence>
<reference evidence="8 9" key="1">
    <citation type="submission" date="2016-10" db="EMBL/GenBank/DDBJ databases">
        <authorList>
            <person name="de Groot N.N."/>
        </authorList>
    </citation>
    <scope>NUCLEOTIDE SEQUENCE [LARGE SCALE GENOMIC DNA]</scope>
    <source>
        <strain evidence="8 9">Z108</strain>
    </source>
</reference>
<keyword evidence="2 5" id="KW-0328">Glycosyltransferase</keyword>
<evidence type="ECO:0000256" key="4">
    <source>
        <dbReference type="ARBA" id="ARBA00022726"/>
    </source>
</evidence>
<feature type="binding site" evidence="5">
    <location>
        <position position="156"/>
    </location>
    <ligand>
        <name>xanthine</name>
        <dbReference type="ChEBI" id="CHEBI:17712"/>
    </ligand>
</feature>
<dbReference type="HAMAP" id="MF_01184">
    <property type="entry name" value="XPRTase"/>
    <property type="match status" value="1"/>
</dbReference>
<evidence type="ECO:0000256" key="6">
    <source>
        <dbReference type="NCBIfam" id="TIGR01744"/>
    </source>
</evidence>
<evidence type="ECO:0000313" key="8">
    <source>
        <dbReference type="EMBL" id="SFH68588.1"/>
    </source>
</evidence>
<dbReference type="GO" id="GO:0046110">
    <property type="term" value="P:xanthine metabolic process"/>
    <property type="evidence" value="ECO:0007669"/>
    <property type="project" value="UniProtKB-UniRule"/>
</dbReference>
<dbReference type="InterPro" id="IPR000836">
    <property type="entry name" value="PRTase_dom"/>
</dbReference>
<dbReference type="GO" id="GO:0032265">
    <property type="term" value="P:XMP salvage"/>
    <property type="evidence" value="ECO:0007669"/>
    <property type="project" value="UniProtKB-UniRule"/>
</dbReference>
<comment type="subunit">
    <text evidence="5">Homodimer.</text>
</comment>
<dbReference type="Gene3D" id="3.40.50.2020">
    <property type="match status" value="1"/>
</dbReference>
<comment type="catalytic activity">
    <reaction evidence="5">
        <text>XMP + diphosphate = xanthine + 5-phospho-alpha-D-ribose 1-diphosphate</text>
        <dbReference type="Rhea" id="RHEA:10800"/>
        <dbReference type="ChEBI" id="CHEBI:17712"/>
        <dbReference type="ChEBI" id="CHEBI:33019"/>
        <dbReference type="ChEBI" id="CHEBI:57464"/>
        <dbReference type="ChEBI" id="CHEBI:58017"/>
        <dbReference type="EC" id="2.4.2.22"/>
    </reaction>
</comment>
<dbReference type="Pfam" id="PF00156">
    <property type="entry name" value="Pribosyltran"/>
    <property type="match status" value="1"/>
</dbReference>
<comment type="pathway">
    <text evidence="5">Purine metabolism; XMP biosynthesis via salvage pathway; XMP from xanthine: step 1/1.</text>
</comment>
<dbReference type="UniPathway" id="UPA00602">
    <property type="reaction ID" value="UER00658"/>
</dbReference>
<comment type="function">
    <text evidence="5">Converts the preformed base xanthine, a product of nucleic acid breakdown, to xanthosine 5'-monophosphate (XMP), so it can be reused for RNA or DNA synthesis.</text>
</comment>
<comment type="similarity">
    <text evidence="5">Belongs to the purine/pyrimidine phosphoribosyltransferase family. Xpt subfamily.</text>
</comment>
<dbReference type="InterPro" id="IPR010079">
    <property type="entry name" value="Xanthine_PRibTrfase"/>
</dbReference>
<name>A0A1I3C1V2_SELRU</name>
<dbReference type="EMBL" id="FOQK01000002">
    <property type="protein sequence ID" value="SFH68588.1"/>
    <property type="molecule type" value="Genomic_DNA"/>
</dbReference>
<dbReference type="GO" id="GO:0000310">
    <property type="term" value="F:xanthine phosphoribosyltransferase activity"/>
    <property type="evidence" value="ECO:0007669"/>
    <property type="project" value="UniProtKB-UniRule"/>
</dbReference>
<dbReference type="NCBIfam" id="TIGR01744">
    <property type="entry name" value="XPRTase"/>
    <property type="match status" value="1"/>
</dbReference>
<feature type="domain" description="Phosphoribosyltransferase" evidence="7">
    <location>
        <begin position="42"/>
        <end position="169"/>
    </location>
</feature>
<evidence type="ECO:0000256" key="1">
    <source>
        <dbReference type="ARBA" id="ARBA00022490"/>
    </source>
</evidence>
<feature type="binding site" evidence="5">
    <location>
        <position position="27"/>
    </location>
    <ligand>
        <name>xanthine</name>
        <dbReference type="ChEBI" id="CHEBI:17712"/>
    </ligand>
</feature>
<dbReference type="GO" id="GO:0005737">
    <property type="term" value="C:cytoplasm"/>
    <property type="evidence" value="ECO:0007669"/>
    <property type="project" value="UniProtKB-SubCell"/>
</dbReference>
<dbReference type="Proteomes" id="UP000183639">
    <property type="component" value="Unassembled WGS sequence"/>
</dbReference>
<dbReference type="NCBIfam" id="NF006671">
    <property type="entry name" value="PRK09219.1"/>
    <property type="match status" value="1"/>
</dbReference>
<dbReference type="PANTHER" id="PTHR43864">
    <property type="entry name" value="HYPOXANTHINE/GUANINE PHOSPHORIBOSYLTRANSFERASE"/>
    <property type="match status" value="1"/>
</dbReference>
<organism evidence="8 9">
    <name type="scientific">Selenomonas ruminantium</name>
    <dbReference type="NCBI Taxonomy" id="971"/>
    <lineage>
        <taxon>Bacteria</taxon>
        <taxon>Bacillati</taxon>
        <taxon>Bacillota</taxon>
        <taxon>Negativicutes</taxon>
        <taxon>Selenomonadales</taxon>
        <taxon>Selenomonadaceae</taxon>
        <taxon>Selenomonas</taxon>
    </lineage>
</organism>
<dbReference type="AlphaFoldDB" id="A0A1I3C1V2"/>